<keyword evidence="4" id="KW-1133">Transmembrane helix</keyword>
<feature type="domain" description="ACB" evidence="5">
    <location>
        <begin position="1"/>
        <end position="95"/>
    </location>
</feature>
<evidence type="ECO:0000256" key="1">
    <source>
        <dbReference type="ARBA" id="ARBA00005567"/>
    </source>
</evidence>
<feature type="compositionally biased region" description="Low complexity" evidence="3">
    <location>
        <begin position="146"/>
        <end position="165"/>
    </location>
</feature>
<feature type="compositionally biased region" description="Polar residues" evidence="3">
    <location>
        <begin position="1"/>
        <end position="16"/>
    </location>
</feature>
<dbReference type="PANTHER" id="PTHR23310:SF62">
    <property type="entry name" value="ACYL-COA BINDING PROTEIN 1, ISOFORM A"/>
    <property type="match status" value="1"/>
</dbReference>
<sequence length="429" mass="45808">MTTLASTFRAKTNSMKSWRPRNPPSNRDRLELYALHKQSVSGDAPPATTDDSSSSSSVADKAKLAAWRTKRGMTQAEAMQRYVEECDRQLRIYGTRDNNDNDGTVSASASSASTSSGAVVAEIETTTTAIASSTNGGEASASGHSNTNTNTTTNYPSTTTPQNTPAARGAAVGSGESYDESNTGNNGGGGILLCPRGLAAIPLLCAAASESRSAYLARLQVTHPSNGWWAKQEPLCLEVENPLSIPEKIIIALATYVEKISLVLSNYMGEGRAVSIMSPRVLQAFLWPVHNVFLCTWICLILATTYLGSLVMMCQTLLFGAKRTNAPLGRLFMEEVHPGARAVEALCEQHQAIGVRVAGLALMPLMMLCDLSTSVVGRMGVLAGSLVFVGMGLCSWWYWMCILPWLVVCGLCLATMSGWCFGLIELAGN</sequence>
<dbReference type="AlphaFoldDB" id="A0ABD3N274"/>
<dbReference type="PROSITE" id="PS51228">
    <property type="entry name" value="ACB_2"/>
    <property type="match status" value="1"/>
</dbReference>
<feature type="compositionally biased region" description="Low complexity" evidence="3">
    <location>
        <begin position="103"/>
        <end position="113"/>
    </location>
</feature>
<dbReference type="InterPro" id="IPR035984">
    <property type="entry name" value="Acyl-CoA-binding_sf"/>
</dbReference>
<keyword evidence="4" id="KW-0472">Membrane</keyword>
<evidence type="ECO:0000259" key="5">
    <source>
        <dbReference type="PROSITE" id="PS51228"/>
    </source>
</evidence>
<dbReference type="InterPro" id="IPR000582">
    <property type="entry name" value="Acyl-CoA-binding_protein"/>
</dbReference>
<feature type="compositionally biased region" description="Low complexity" evidence="3">
    <location>
        <begin position="43"/>
        <end position="59"/>
    </location>
</feature>
<feature type="region of interest" description="Disordered" evidence="3">
    <location>
        <begin position="132"/>
        <end position="182"/>
    </location>
</feature>
<keyword evidence="4" id="KW-0812">Transmembrane</keyword>
<evidence type="ECO:0000256" key="4">
    <source>
        <dbReference type="SAM" id="Phobius"/>
    </source>
</evidence>
<protein>
    <recommendedName>
        <fullName evidence="5">ACB domain-containing protein</fullName>
    </recommendedName>
</protein>
<dbReference type="PANTHER" id="PTHR23310">
    <property type="entry name" value="ACYL-COA-BINDING PROTEIN, ACBP"/>
    <property type="match status" value="1"/>
</dbReference>
<dbReference type="Gene3D" id="1.20.80.10">
    <property type="match status" value="1"/>
</dbReference>
<comment type="caution">
    <text evidence="6">The sequence shown here is derived from an EMBL/GenBank/DDBJ whole genome shotgun (WGS) entry which is preliminary data.</text>
</comment>
<comment type="similarity">
    <text evidence="1">Belongs to the ACBP family.</text>
</comment>
<feature type="transmembrane region" description="Helical" evidence="4">
    <location>
        <begin position="405"/>
        <end position="424"/>
    </location>
</feature>
<dbReference type="GO" id="GO:0008289">
    <property type="term" value="F:lipid binding"/>
    <property type="evidence" value="ECO:0007669"/>
    <property type="project" value="UniProtKB-KW"/>
</dbReference>
<organism evidence="6 7">
    <name type="scientific">Discostella pseudostelligera</name>
    <dbReference type="NCBI Taxonomy" id="259834"/>
    <lineage>
        <taxon>Eukaryota</taxon>
        <taxon>Sar</taxon>
        <taxon>Stramenopiles</taxon>
        <taxon>Ochrophyta</taxon>
        <taxon>Bacillariophyta</taxon>
        <taxon>Coscinodiscophyceae</taxon>
        <taxon>Thalassiosirophycidae</taxon>
        <taxon>Stephanodiscales</taxon>
        <taxon>Stephanodiscaceae</taxon>
        <taxon>Discostella</taxon>
    </lineage>
</organism>
<dbReference type="Pfam" id="PF00887">
    <property type="entry name" value="ACBP"/>
    <property type="match status" value="1"/>
</dbReference>
<dbReference type="InterPro" id="IPR014352">
    <property type="entry name" value="FERM/acyl-CoA-bd_prot_sf"/>
</dbReference>
<feature type="transmembrane region" description="Helical" evidence="4">
    <location>
        <begin position="375"/>
        <end position="399"/>
    </location>
</feature>
<evidence type="ECO:0000256" key="3">
    <source>
        <dbReference type="SAM" id="MobiDB-lite"/>
    </source>
</evidence>
<proteinExistence type="inferred from homology"/>
<evidence type="ECO:0000313" key="6">
    <source>
        <dbReference type="EMBL" id="KAL3768321.1"/>
    </source>
</evidence>
<gene>
    <name evidence="6" type="ORF">ACHAWU_006703</name>
</gene>
<evidence type="ECO:0000313" key="7">
    <source>
        <dbReference type="Proteomes" id="UP001530293"/>
    </source>
</evidence>
<keyword evidence="7" id="KW-1185">Reference proteome</keyword>
<dbReference type="Proteomes" id="UP001530293">
    <property type="component" value="Unassembled WGS sequence"/>
</dbReference>
<accession>A0ABD3N274</accession>
<name>A0ABD3N274_9STRA</name>
<feature type="region of interest" description="Disordered" evidence="3">
    <location>
        <begin position="94"/>
        <end position="113"/>
    </location>
</feature>
<dbReference type="EMBL" id="JALLBG020000066">
    <property type="protein sequence ID" value="KAL3768321.1"/>
    <property type="molecule type" value="Genomic_DNA"/>
</dbReference>
<keyword evidence="2" id="KW-0446">Lipid-binding</keyword>
<dbReference type="SUPFAM" id="SSF47027">
    <property type="entry name" value="Acyl-CoA binding protein"/>
    <property type="match status" value="1"/>
</dbReference>
<feature type="region of interest" description="Disordered" evidence="3">
    <location>
        <begin position="1"/>
        <end position="60"/>
    </location>
</feature>
<reference evidence="6 7" key="1">
    <citation type="submission" date="2024-10" db="EMBL/GenBank/DDBJ databases">
        <title>Updated reference genomes for cyclostephanoid diatoms.</title>
        <authorList>
            <person name="Roberts W.R."/>
            <person name="Alverson A.J."/>
        </authorList>
    </citation>
    <scope>NUCLEOTIDE SEQUENCE [LARGE SCALE GENOMIC DNA]</scope>
    <source>
        <strain evidence="6 7">AJA232-27</strain>
    </source>
</reference>
<feature type="transmembrane region" description="Helical" evidence="4">
    <location>
        <begin position="285"/>
        <end position="313"/>
    </location>
</feature>
<evidence type="ECO:0000256" key="2">
    <source>
        <dbReference type="ARBA" id="ARBA00023121"/>
    </source>
</evidence>